<name>A0A1R2CS03_9CILI</name>
<protein>
    <submittedName>
        <fullName evidence="2">Uncharacterized protein</fullName>
    </submittedName>
</protein>
<sequence>MNLKPRPISFLHQSNAEKKTPNDSFWVLKAEDNSKNHGKIKPQSQTQVKNTGNFVTRSITPLSSKIIEPKINLDLSQAYKNPIPICSHMQNSKVLSNDYTSTPDLISYFNKEPSHKPHSRSVTDRRSATPSQASLLSYNPTPNPIETYTLYNEKNLKCLRSELQNRRELLKSFQTTSSRKQLEHKYWALLSEIEETTLRIKHLQITNTHLQKEIHHLQSSY</sequence>
<dbReference type="EMBL" id="MPUH01000074">
    <property type="protein sequence ID" value="OMJ91792.1"/>
    <property type="molecule type" value="Genomic_DNA"/>
</dbReference>
<dbReference type="AlphaFoldDB" id="A0A1R2CS03"/>
<accession>A0A1R2CS03</accession>
<gene>
    <name evidence="2" type="ORF">SteCoe_5573</name>
</gene>
<dbReference type="Proteomes" id="UP000187209">
    <property type="component" value="Unassembled WGS sequence"/>
</dbReference>
<evidence type="ECO:0000313" key="2">
    <source>
        <dbReference type="EMBL" id="OMJ91792.1"/>
    </source>
</evidence>
<keyword evidence="3" id="KW-1185">Reference proteome</keyword>
<comment type="caution">
    <text evidence="2">The sequence shown here is derived from an EMBL/GenBank/DDBJ whole genome shotgun (WGS) entry which is preliminary data.</text>
</comment>
<proteinExistence type="predicted"/>
<feature type="region of interest" description="Disordered" evidence="1">
    <location>
        <begin position="111"/>
        <end position="135"/>
    </location>
</feature>
<evidence type="ECO:0000256" key="1">
    <source>
        <dbReference type="SAM" id="MobiDB-lite"/>
    </source>
</evidence>
<evidence type="ECO:0000313" key="3">
    <source>
        <dbReference type="Proteomes" id="UP000187209"/>
    </source>
</evidence>
<organism evidence="2 3">
    <name type="scientific">Stentor coeruleus</name>
    <dbReference type="NCBI Taxonomy" id="5963"/>
    <lineage>
        <taxon>Eukaryota</taxon>
        <taxon>Sar</taxon>
        <taxon>Alveolata</taxon>
        <taxon>Ciliophora</taxon>
        <taxon>Postciliodesmatophora</taxon>
        <taxon>Heterotrichea</taxon>
        <taxon>Heterotrichida</taxon>
        <taxon>Stentoridae</taxon>
        <taxon>Stentor</taxon>
    </lineage>
</organism>
<reference evidence="2 3" key="1">
    <citation type="submission" date="2016-11" db="EMBL/GenBank/DDBJ databases">
        <title>The macronuclear genome of Stentor coeruleus: a giant cell with tiny introns.</title>
        <authorList>
            <person name="Slabodnick M."/>
            <person name="Ruby J.G."/>
            <person name="Reiff S.B."/>
            <person name="Swart E.C."/>
            <person name="Gosai S."/>
            <person name="Prabakaran S."/>
            <person name="Witkowska E."/>
            <person name="Larue G.E."/>
            <person name="Fisher S."/>
            <person name="Freeman R.M."/>
            <person name="Gunawardena J."/>
            <person name="Chu W."/>
            <person name="Stover N.A."/>
            <person name="Gregory B.D."/>
            <person name="Nowacki M."/>
            <person name="Derisi J."/>
            <person name="Roy S.W."/>
            <person name="Marshall W.F."/>
            <person name="Sood P."/>
        </authorList>
    </citation>
    <scope>NUCLEOTIDE SEQUENCE [LARGE SCALE GENOMIC DNA]</scope>
    <source>
        <strain evidence="2">WM001</strain>
    </source>
</reference>